<dbReference type="OrthoDB" id="9808890at2"/>
<name>A0A1M5PV15_9FIRM</name>
<dbReference type="PANTHER" id="PTHR47053:SF1">
    <property type="entry name" value="MUREIN DD-ENDOPEPTIDASE MEPH-RELATED"/>
    <property type="match status" value="1"/>
</dbReference>
<feature type="signal peptide" evidence="5">
    <location>
        <begin position="1"/>
        <end position="27"/>
    </location>
</feature>
<dbReference type="PANTHER" id="PTHR47053">
    <property type="entry name" value="MUREIN DD-ENDOPEPTIDASE MEPH-RELATED"/>
    <property type="match status" value="1"/>
</dbReference>
<dbReference type="GO" id="GO:0008234">
    <property type="term" value="F:cysteine-type peptidase activity"/>
    <property type="evidence" value="ECO:0007669"/>
    <property type="project" value="UniProtKB-KW"/>
</dbReference>
<keyword evidence="2" id="KW-0645">Protease</keyword>
<keyword evidence="5" id="KW-0732">Signal</keyword>
<feature type="domain" description="SH3b" evidence="6">
    <location>
        <begin position="38"/>
        <end position="103"/>
    </location>
</feature>
<feature type="chain" id="PRO_5039640450" evidence="5">
    <location>
        <begin position="28"/>
        <end position="235"/>
    </location>
</feature>
<dbReference type="SMART" id="SM00287">
    <property type="entry name" value="SH3b"/>
    <property type="match status" value="1"/>
</dbReference>
<reference evidence="9" key="1">
    <citation type="submission" date="2016-11" db="EMBL/GenBank/DDBJ databases">
        <authorList>
            <person name="Varghese N."/>
            <person name="Submissions S."/>
        </authorList>
    </citation>
    <scope>NUCLEOTIDE SEQUENCE [LARGE SCALE GENOMIC DNA]</scope>
    <source>
        <strain evidence="9">DSM 2635</strain>
    </source>
</reference>
<dbReference type="GO" id="GO:0006508">
    <property type="term" value="P:proteolysis"/>
    <property type="evidence" value="ECO:0007669"/>
    <property type="project" value="UniProtKB-KW"/>
</dbReference>
<sequence>MMSSRKRRNTIVKTIAITLIAGTISFAGDITVSNADGVCTGIVKQCDFLNMRSGASVSNSVVGKVNTGDSVQIIEKSSNGWYKIKTDGDVTGWVNGRYITESGSVETNTQNSSEKVQSLLNLAYKQSGKPYKWGANGPSAFDCSGFTSYVYKNSVGVNLPRVSRSQANVGKRISKNDLKPGDLVFFGSGSISHVGIYVGDSKFIHSPQTGDVVKVSRMDTGSYSRRFISAARVLD</sequence>
<gene>
    <name evidence="8" type="ORF">SAMN04488530_11623</name>
</gene>
<dbReference type="Gene3D" id="2.30.30.40">
    <property type="entry name" value="SH3 Domains"/>
    <property type="match status" value="1"/>
</dbReference>
<dbReference type="InterPro" id="IPR036028">
    <property type="entry name" value="SH3-like_dom_sf"/>
</dbReference>
<evidence type="ECO:0000256" key="3">
    <source>
        <dbReference type="ARBA" id="ARBA00022801"/>
    </source>
</evidence>
<dbReference type="InterPro" id="IPR003646">
    <property type="entry name" value="SH3-like_bac-type"/>
</dbReference>
<proteinExistence type="inferred from homology"/>
<dbReference type="EMBL" id="FQWX01000016">
    <property type="protein sequence ID" value="SHH05431.1"/>
    <property type="molecule type" value="Genomic_DNA"/>
</dbReference>
<dbReference type="PROSITE" id="PS51935">
    <property type="entry name" value="NLPC_P60"/>
    <property type="match status" value="1"/>
</dbReference>
<dbReference type="Pfam" id="PF08239">
    <property type="entry name" value="SH3_3"/>
    <property type="match status" value="1"/>
</dbReference>
<evidence type="ECO:0000313" key="8">
    <source>
        <dbReference type="EMBL" id="SHH05431.1"/>
    </source>
</evidence>
<dbReference type="STRING" id="1121321.SAMN04488530_11623"/>
<feature type="domain" description="NlpC/P60" evidence="7">
    <location>
        <begin position="113"/>
        <end position="234"/>
    </location>
</feature>
<dbReference type="InterPro" id="IPR038765">
    <property type="entry name" value="Papain-like_cys_pep_sf"/>
</dbReference>
<organism evidence="8 9">
    <name type="scientific">Asaccharospora irregularis DSM 2635</name>
    <dbReference type="NCBI Taxonomy" id="1121321"/>
    <lineage>
        <taxon>Bacteria</taxon>
        <taxon>Bacillati</taxon>
        <taxon>Bacillota</taxon>
        <taxon>Clostridia</taxon>
        <taxon>Peptostreptococcales</taxon>
        <taxon>Peptostreptococcaceae</taxon>
        <taxon>Asaccharospora</taxon>
    </lineage>
</organism>
<keyword evidence="3" id="KW-0378">Hydrolase</keyword>
<evidence type="ECO:0000259" key="6">
    <source>
        <dbReference type="PROSITE" id="PS51781"/>
    </source>
</evidence>
<dbReference type="Proteomes" id="UP000243255">
    <property type="component" value="Unassembled WGS sequence"/>
</dbReference>
<dbReference type="Gene3D" id="3.90.1720.10">
    <property type="entry name" value="endopeptidase domain like (from Nostoc punctiforme)"/>
    <property type="match status" value="1"/>
</dbReference>
<dbReference type="InterPro" id="IPR051202">
    <property type="entry name" value="Peptidase_C40"/>
</dbReference>
<accession>A0A1M5PV15</accession>
<evidence type="ECO:0000259" key="7">
    <source>
        <dbReference type="PROSITE" id="PS51935"/>
    </source>
</evidence>
<dbReference type="RefSeq" id="WP_073126214.1">
    <property type="nucleotide sequence ID" value="NZ_BAABCH010000097.1"/>
</dbReference>
<keyword evidence="4" id="KW-0788">Thiol protease</keyword>
<keyword evidence="9" id="KW-1185">Reference proteome</keyword>
<evidence type="ECO:0000256" key="2">
    <source>
        <dbReference type="ARBA" id="ARBA00022670"/>
    </source>
</evidence>
<comment type="similarity">
    <text evidence="1">Belongs to the peptidase C40 family.</text>
</comment>
<dbReference type="Pfam" id="PF00877">
    <property type="entry name" value="NLPC_P60"/>
    <property type="match status" value="1"/>
</dbReference>
<dbReference type="SUPFAM" id="SSF50044">
    <property type="entry name" value="SH3-domain"/>
    <property type="match status" value="1"/>
</dbReference>
<dbReference type="SUPFAM" id="SSF54001">
    <property type="entry name" value="Cysteine proteinases"/>
    <property type="match status" value="1"/>
</dbReference>
<protein>
    <submittedName>
        <fullName evidence="8">SH3 domain-containing protein</fullName>
    </submittedName>
</protein>
<dbReference type="PROSITE" id="PS51781">
    <property type="entry name" value="SH3B"/>
    <property type="match status" value="1"/>
</dbReference>
<evidence type="ECO:0000256" key="4">
    <source>
        <dbReference type="ARBA" id="ARBA00022807"/>
    </source>
</evidence>
<dbReference type="AlphaFoldDB" id="A0A1M5PV15"/>
<evidence type="ECO:0000256" key="1">
    <source>
        <dbReference type="ARBA" id="ARBA00007074"/>
    </source>
</evidence>
<evidence type="ECO:0000256" key="5">
    <source>
        <dbReference type="SAM" id="SignalP"/>
    </source>
</evidence>
<evidence type="ECO:0000313" key="9">
    <source>
        <dbReference type="Proteomes" id="UP000243255"/>
    </source>
</evidence>
<dbReference type="InterPro" id="IPR000064">
    <property type="entry name" value="NLP_P60_dom"/>
</dbReference>